<dbReference type="Pfam" id="PF02401">
    <property type="entry name" value="LYTB"/>
    <property type="match status" value="1"/>
</dbReference>
<dbReference type="HAMAP" id="MF_00191">
    <property type="entry name" value="IspH"/>
    <property type="match status" value="1"/>
</dbReference>
<protein>
    <submittedName>
        <fullName evidence="6">4-hydroxy-3-methylbut-2-enyl diphosphate reductase</fullName>
        <ecNumber evidence="6">1.17.7.4</ecNumber>
    </submittedName>
</protein>
<dbReference type="PANTHER" id="PTHR30426">
    <property type="entry name" value="4-HYDROXY-3-METHYLBUT-2-ENYL DIPHOSPHATE REDUCTASE"/>
    <property type="match status" value="1"/>
</dbReference>
<evidence type="ECO:0000256" key="3">
    <source>
        <dbReference type="ARBA" id="ARBA00022723"/>
    </source>
</evidence>
<organism evidence="6">
    <name type="scientific">bioreactor metagenome</name>
    <dbReference type="NCBI Taxonomy" id="1076179"/>
    <lineage>
        <taxon>unclassified sequences</taxon>
        <taxon>metagenomes</taxon>
        <taxon>ecological metagenomes</taxon>
    </lineage>
</organism>
<dbReference type="InterPro" id="IPR003451">
    <property type="entry name" value="LytB/IspH"/>
</dbReference>
<keyword evidence="3" id="KW-0479">Metal-binding</keyword>
<dbReference type="EMBL" id="VSSQ01017252">
    <property type="protein sequence ID" value="MPM59360.1"/>
    <property type="molecule type" value="Genomic_DNA"/>
</dbReference>
<dbReference type="Gene3D" id="3.40.1010.20">
    <property type="entry name" value="4-hydroxy-3-methylbut-2-enyl diphosphate reductase, catalytic domain"/>
    <property type="match status" value="2"/>
</dbReference>
<dbReference type="GO" id="GO:0051745">
    <property type="term" value="F:4-hydroxy-3-methylbut-2-enyl diphosphate reductase activity"/>
    <property type="evidence" value="ECO:0007669"/>
    <property type="project" value="UniProtKB-EC"/>
</dbReference>
<dbReference type="GO" id="GO:0050992">
    <property type="term" value="P:dimethylallyl diphosphate biosynthetic process"/>
    <property type="evidence" value="ECO:0007669"/>
    <property type="project" value="InterPro"/>
</dbReference>
<name>A0A645B1P1_9ZZZZ</name>
<reference evidence="6" key="1">
    <citation type="submission" date="2019-08" db="EMBL/GenBank/DDBJ databases">
        <authorList>
            <person name="Kucharzyk K."/>
            <person name="Murdoch R.W."/>
            <person name="Higgins S."/>
            <person name="Loffler F."/>
        </authorList>
    </citation>
    <scope>NUCLEOTIDE SEQUENCE</scope>
</reference>
<sequence length="277" mass="30475">MREIILADHAGFCFGVQRAVTNALDMKNPKGRVLTFGELIHNSDVVKKLEQSGIHAISEENFGSVTKDDTILIRSHGVTKAKLEELGTMTDKVLNLTCPYVTNIQRKVSEYHAKGYRIIILGDASHPEVIGINGWCGNSALISKGGDVDFTIPAKCCVVAQTTEKQSNWEKLIGTLATRAKEMVAINTICAATEQRQTSTTKLSREVDAMVVIGGKHSSNTTKLYEICKTNCKHTFFVENAEELKQYIEELKGYEKIGVTAGASTPDWIIKEAIELL</sequence>
<evidence type="ECO:0000256" key="4">
    <source>
        <dbReference type="ARBA" id="ARBA00023004"/>
    </source>
</evidence>
<dbReference type="NCBIfam" id="TIGR00216">
    <property type="entry name" value="ispH_lytB"/>
    <property type="match status" value="1"/>
</dbReference>
<evidence type="ECO:0000313" key="6">
    <source>
        <dbReference type="EMBL" id="MPM59360.1"/>
    </source>
</evidence>
<dbReference type="AlphaFoldDB" id="A0A645B1P1"/>
<dbReference type="CDD" id="cd13944">
    <property type="entry name" value="lytB_ispH"/>
    <property type="match status" value="1"/>
</dbReference>
<dbReference type="PANTHER" id="PTHR30426:SF0">
    <property type="entry name" value="4-HYDROXY-3-METHYLBUT-2-ENYL DIPHOSPHATE REDUCTASE"/>
    <property type="match status" value="1"/>
</dbReference>
<accession>A0A645B1P1</accession>
<evidence type="ECO:0000256" key="5">
    <source>
        <dbReference type="ARBA" id="ARBA00023014"/>
    </source>
</evidence>
<proteinExistence type="inferred from homology"/>
<dbReference type="Gene3D" id="3.40.50.11270">
    <property type="match status" value="1"/>
</dbReference>
<keyword evidence="2" id="KW-0004">4Fe-4S</keyword>
<dbReference type="GO" id="GO:0019288">
    <property type="term" value="P:isopentenyl diphosphate biosynthetic process, methylerythritol 4-phosphate pathway"/>
    <property type="evidence" value="ECO:0007669"/>
    <property type="project" value="InterPro"/>
</dbReference>
<keyword evidence="5" id="KW-0411">Iron-sulfur</keyword>
<dbReference type="EC" id="1.17.7.4" evidence="6"/>
<evidence type="ECO:0000256" key="2">
    <source>
        <dbReference type="ARBA" id="ARBA00022485"/>
    </source>
</evidence>
<keyword evidence="6" id="KW-0560">Oxidoreductase</keyword>
<comment type="caution">
    <text evidence="6">The sequence shown here is derived from an EMBL/GenBank/DDBJ whole genome shotgun (WGS) entry which is preliminary data.</text>
</comment>
<dbReference type="GO" id="GO:0051539">
    <property type="term" value="F:4 iron, 4 sulfur cluster binding"/>
    <property type="evidence" value="ECO:0007669"/>
    <property type="project" value="UniProtKB-KW"/>
</dbReference>
<keyword evidence="4" id="KW-0408">Iron</keyword>
<dbReference type="GO" id="GO:0046872">
    <property type="term" value="F:metal ion binding"/>
    <property type="evidence" value="ECO:0007669"/>
    <property type="project" value="UniProtKB-KW"/>
</dbReference>
<evidence type="ECO:0000256" key="1">
    <source>
        <dbReference type="ARBA" id="ARBA00001966"/>
    </source>
</evidence>
<comment type="cofactor">
    <cofactor evidence="1">
        <name>[4Fe-4S] cluster</name>
        <dbReference type="ChEBI" id="CHEBI:49883"/>
    </cofactor>
</comment>
<gene>
    <name evidence="6" type="primary">ispH_29</name>
    <name evidence="6" type="ORF">SDC9_106200</name>
</gene>